<dbReference type="EMBL" id="QVFV01000004">
    <property type="protein sequence ID" value="RZM77150.1"/>
    <property type="molecule type" value="Genomic_DNA"/>
</dbReference>
<evidence type="ECO:0000313" key="1">
    <source>
        <dbReference type="EMBL" id="RZM77150.1"/>
    </source>
</evidence>
<organism evidence="1 2">
    <name type="scientific">Leptolyngbya iicbica LK</name>
    <dbReference type="NCBI Taxonomy" id="2294035"/>
    <lineage>
        <taxon>Bacteria</taxon>
        <taxon>Bacillati</taxon>
        <taxon>Cyanobacteriota</taxon>
        <taxon>Cyanophyceae</taxon>
        <taxon>Leptolyngbyales</taxon>
        <taxon>Leptolyngbyaceae</taxon>
        <taxon>Leptolyngbya group</taxon>
        <taxon>Leptolyngbya</taxon>
        <taxon>Leptolyngbya iicbica</taxon>
    </lineage>
</organism>
<evidence type="ECO:0000313" key="2">
    <source>
        <dbReference type="Proteomes" id="UP000292459"/>
    </source>
</evidence>
<proteinExistence type="predicted"/>
<gene>
    <name evidence="1" type="ORF">DYY88_15985</name>
</gene>
<keyword evidence="2" id="KW-1185">Reference proteome</keyword>
<dbReference type="InterPro" id="IPR011006">
    <property type="entry name" value="CheY-like_superfamily"/>
</dbReference>
<evidence type="ECO:0008006" key="3">
    <source>
        <dbReference type="Google" id="ProtNLM"/>
    </source>
</evidence>
<dbReference type="Proteomes" id="UP000292459">
    <property type="component" value="Unassembled WGS sequence"/>
</dbReference>
<reference evidence="1 2" key="1">
    <citation type="submission" date="2018-11" db="EMBL/GenBank/DDBJ databases">
        <title>Whole genome sequencing of an environmental sample.</title>
        <authorList>
            <person name="Sarangi A.N."/>
            <person name="Singh D."/>
            <person name="Tripathy S."/>
        </authorList>
    </citation>
    <scope>NUCLEOTIDE SEQUENCE [LARGE SCALE GENOMIC DNA]</scope>
    <source>
        <strain evidence="1 2">Lakshadweep</strain>
    </source>
</reference>
<dbReference type="Gene3D" id="3.40.50.2300">
    <property type="match status" value="1"/>
</dbReference>
<dbReference type="AlphaFoldDB" id="A0A4Q7E5C9"/>
<protein>
    <recommendedName>
        <fullName evidence="3">Response regulatory domain-containing protein</fullName>
    </recommendedName>
</protein>
<accession>A0A4Q7E5C9</accession>
<comment type="caution">
    <text evidence="1">The sequence shown here is derived from an EMBL/GenBank/DDBJ whole genome shotgun (WGS) entry which is preliminary data.</text>
</comment>
<dbReference type="OrthoDB" id="530909at2"/>
<name>A0A4Q7E5C9_9CYAN</name>
<dbReference type="SUPFAM" id="SSF52172">
    <property type="entry name" value="CheY-like"/>
    <property type="match status" value="1"/>
</dbReference>
<dbReference type="RefSeq" id="WP_130199480.1">
    <property type="nucleotide sequence ID" value="NZ_QVFV01000004.1"/>
</dbReference>
<sequence length="148" mass="16753">MSLVYAWLPCRWKIPTDGLFMKLLEDYVLVLDEQENQPPRAELSGLADHCAFVTANSAEHAVEQAQQKNPCLVILVGENQSWFERQVRILRQARQTPPMTIVALTESGSPRWQKDDCALDLDGFLVQPLTDDILVSLLQSAVIKQSYQ</sequence>